<proteinExistence type="predicted"/>
<name>A0A8T7M9L6_9CHLR</name>
<gene>
    <name evidence="2" type="ORF">HXX08_23555</name>
    <name evidence="3" type="ORF">OZ401_004396</name>
</gene>
<reference evidence="2 4" key="1">
    <citation type="submission" date="2020-06" db="EMBL/GenBank/DDBJ databases">
        <title>Anoxygenic phototrophic Chloroflexota member uses a Type I reaction center.</title>
        <authorList>
            <person name="Tsuji J.M."/>
            <person name="Shaw N.A."/>
            <person name="Nagashima S."/>
            <person name="Venkiteswaran J."/>
            <person name="Schiff S.L."/>
            <person name="Hanada S."/>
            <person name="Tank M."/>
            <person name="Neufeld J.D."/>
        </authorList>
    </citation>
    <scope>NUCLEOTIDE SEQUENCE [LARGE SCALE GENOMIC DNA]</scope>
    <source>
        <strain evidence="2">L227-S17</strain>
    </source>
</reference>
<protein>
    <submittedName>
        <fullName evidence="2">Antibiotic biosynthesis monooxygenase</fullName>
    </submittedName>
</protein>
<accession>A0A8T7M9L6</accession>
<dbReference type="RefSeq" id="WP_341470684.1">
    <property type="nucleotide sequence ID" value="NZ_CP128400.1"/>
</dbReference>
<dbReference type="InterPro" id="IPR011008">
    <property type="entry name" value="Dimeric_a/b-barrel"/>
</dbReference>
<keyword evidence="5" id="KW-1185">Reference proteome</keyword>
<evidence type="ECO:0000313" key="5">
    <source>
        <dbReference type="Proteomes" id="UP001431572"/>
    </source>
</evidence>
<keyword evidence="2" id="KW-0503">Monooxygenase</keyword>
<evidence type="ECO:0000313" key="4">
    <source>
        <dbReference type="Proteomes" id="UP000521676"/>
    </source>
</evidence>
<dbReference type="Proteomes" id="UP001431572">
    <property type="component" value="Chromosome 2"/>
</dbReference>
<dbReference type="Proteomes" id="UP000521676">
    <property type="component" value="Unassembled WGS sequence"/>
</dbReference>
<dbReference type="GO" id="GO:0004497">
    <property type="term" value="F:monooxygenase activity"/>
    <property type="evidence" value="ECO:0007669"/>
    <property type="project" value="UniProtKB-KW"/>
</dbReference>
<dbReference type="Pfam" id="PF03992">
    <property type="entry name" value="ABM"/>
    <property type="match status" value="1"/>
</dbReference>
<sequence>MAEGHFYTIVIWEVRAGARASDLEELTRNGILPQYREVPGVLSVKLFRIQEGEDVNKYMAMTIYESREAYNNWWAKGGQALLTWQQQNKAVVEKWVDTATPARRHNMTLLIDAEFPPGTPKINFIPEN</sequence>
<evidence type="ECO:0000313" key="3">
    <source>
        <dbReference type="EMBL" id="WJW68779.1"/>
    </source>
</evidence>
<evidence type="ECO:0000313" key="2">
    <source>
        <dbReference type="EMBL" id="NWJ48847.1"/>
    </source>
</evidence>
<organism evidence="2 4">
    <name type="scientific">Candidatus Chlorohelix allophototropha</name>
    <dbReference type="NCBI Taxonomy" id="3003348"/>
    <lineage>
        <taxon>Bacteria</taxon>
        <taxon>Bacillati</taxon>
        <taxon>Chloroflexota</taxon>
        <taxon>Chloroflexia</taxon>
        <taxon>Candidatus Chloroheliales</taxon>
        <taxon>Candidatus Chloroheliaceae</taxon>
        <taxon>Candidatus Chlorohelix</taxon>
    </lineage>
</organism>
<feature type="domain" description="ABM" evidence="1">
    <location>
        <begin position="12"/>
        <end position="73"/>
    </location>
</feature>
<dbReference type="AlphaFoldDB" id="A0A8T7M9L6"/>
<evidence type="ECO:0000259" key="1">
    <source>
        <dbReference type="Pfam" id="PF03992"/>
    </source>
</evidence>
<dbReference type="EMBL" id="CP128400">
    <property type="protein sequence ID" value="WJW68779.1"/>
    <property type="molecule type" value="Genomic_DNA"/>
</dbReference>
<keyword evidence="2" id="KW-0560">Oxidoreductase</keyword>
<dbReference type="Gene3D" id="3.30.70.100">
    <property type="match status" value="1"/>
</dbReference>
<dbReference type="SUPFAM" id="SSF54909">
    <property type="entry name" value="Dimeric alpha+beta barrel"/>
    <property type="match status" value="1"/>
</dbReference>
<dbReference type="InterPro" id="IPR007138">
    <property type="entry name" value="ABM_dom"/>
</dbReference>
<dbReference type="EMBL" id="JACATZ010000003">
    <property type="protein sequence ID" value="NWJ48847.1"/>
    <property type="molecule type" value="Genomic_DNA"/>
</dbReference>
<reference evidence="3" key="2">
    <citation type="journal article" date="2024" name="Nature">
        <title>Anoxygenic phototroph of the Chloroflexota uses a type I reaction centre.</title>
        <authorList>
            <person name="Tsuji J.M."/>
            <person name="Shaw N.A."/>
            <person name="Nagashima S."/>
            <person name="Venkiteswaran J.J."/>
            <person name="Schiff S.L."/>
            <person name="Watanabe T."/>
            <person name="Fukui M."/>
            <person name="Hanada S."/>
            <person name="Tank M."/>
            <person name="Neufeld J.D."/>
        </authorList>
    </citation>
    <scope>NUCLEOTIDE SEQUENCE</scope>
    <source>
        <strain evidence="3">L227-S17</strain>
    </source>
</reference>